<dbReference type="EMBL" id="JAGIZQ010000008">
    <property type="protein sequence ID" value="KAH6613508.1"/>
    <property type="molecule type" value="Genomic_DNA"/>
</dbReference>
<gene>
    <name evidence="1" type="ORF">F5144DRAFT_406465</name>
</gene>
<evidence type="ECO:0000313" key="2">
    <source>
        <dbReference type="Proteomes" id="UP000724584"/>
    </source>
</evidence>
<dbReference type="Proteomes" id="UP000724584">
    <property type="component" value="Unassembled WGS sequence"/>
</dbReference>
<reference evidence="1 2" key="1">
    <citation type="journal article" date="2021" name="Nat. Commun.">
        <title>Genetic determinants of endophytism in the Arabidopsis root mycobiome.</title>
        <authorList>
            <person name="Mesny F."/>
            <person name="Miyauchi S."/>
            <person name="Thiergart T."/>
            <person name="Pickel B."/>
            <person name="Atanasova L."/>
            <person name="Karlsson M."/>
            <person name="Huettel B."/>
            <person name="Barry K.W."/>
            <person name="Haridas S."/>
            <person name="Chen C."/>
            <person name="Bauer D."/>
            <person name="Andreopoulos W."/>
            <person name="Pangilinan J."/>
            <person name="LaButti K."/>
            <person name="Riley R."/>
            <person name="Lipzen A."/>
            <person name="Clum A."/>
            <person name="Drula E."/>
            <person name="Henrissat B."/>
            <person name="Kohler A."/>
            <person name="Grigoriev I.V."/>
            <person name="Martin F.M."/>
            <person name="Hacquard S."/>
        </authorList>
    </citation>
    <scope>NUCLEOTIDE SEQUENCE [LARGE SCALE GENOMIC DNA]</scope>
    <source>
        <strain evidence="1 2">MPI-SDFR-AT-0079</strain>
    </source>
</reference>
<keyword evidence="2" id="KW-1185">Reference proteome</keyword>
<proteinExistence type="predicted"/>
<sequence length="811" mass="84299">MDDIRRDVESASNACECYVNTAEIKKGRWQEDPGECLRNCKAQFLRTVVKSWQGDNGWVEGCGTLNRNVPVQDFWSLYWCDSVFCGVGINQTGGLGQDREYGTECLWWCPGLRIALANVDLIINTCQNIGFYSILDPGPPPPTFRCRTETNTPRVCSATTIETPPQATQGRQPNPEPLTPTSTASRTVMTTQRAPTPAVATLQPASVTPSATHSSVPPPAASTTSGSNLTGQGKAAIAVCSVLALILLVAFVLVCLRRRKRRKASFHRALRSRRGLLPDGAPAGSPTPLISPASSAVGTRAVLTPPLRLRDRKFLPSILRPGSRSPSPPLTPLTPAYSPQPGANAGGVFPPSPICSPTTNKLIPRHERGAAYPTTTAATSTPRTFTGYPPSATPLHPPPSFTTATTTTPPPPPPPSTTLPDPNLNFFALPIPIPGSPSSSTFPPPYSPQQLPPPPPPPHGLTTDNNNNHDHNRASGSASSCYTAGTVSSTAHSSLRHHEIPIAIPFYMGAGGGGREVEGEREATPSGSSGLPSRPPRPHEGMLEVPGLVTPAVGYRGGGAEGRSGEGGQDRAYDYGYGHDHGHGHGHGQGSGYGYGAGDFKGGVATPPPPPPLSPPPTRALPKTPPASVSTPPPLTLPARGSARGSPAPGSVSPPPGVGRIRGEGKGSHTGLLGLRGPAAASAAGAETGSSYRHEHGRLPGYSPAQEPTPNEAGGRSQRQRDSRGSWGSWSGAGTVVGSVDYHASSAGNVNVMAESVTPVGTREENSTGARGQQVSPRTSVSSDVTATGDTMVSAVSRMSSTRDNSVGRGI</sequence>
<name>A0ACB7NU63_9PEZI</name>
<accession>A0ACB7NU63</accession>
<protein>
    <submittedName>
        <fullName evidence="1">Uncharacterized protein</fullName>
    </submittedName>
</protein>
<organism evidence="1 2">
    <name type="scientific">Chaetomium tenue</name>
    <dbReference type="NCBI Taxonomy" id="1854479"/>
    <lineage>
        <taxon>Eukaryota</taxon>
        <taxon>Fungi</taxon>
        <taxon>Dikarya</taxon>
        <taxon>Ascomycota</taxon>
        <taxon>Pezizomycotina</taxon>
        <taxon>Sordariomycetes</taxon>
        <taxon>Sordariomycetidae</taxon>
        <taxon>Sordariales</taxon>
        <taxon>Chaetomiaceae</taxon>
        <taxon>Chaetomium</taxon>
    </lineage>
</organism>
<comment type="caution">
    <text evidence="1">The sequence shown here is derived from an EMBL/GenBank/DDBJ whole genome shotgun (WGS) entry which is preliminary data.</text>
</comment>
<evidence type="ECO:0000313" key="1">
    <source>
        <dbReference type="EMBL" id="KAH6613508.1"/>
    </source>
</evidence>